<keyword evidence="1" id="KW-0175">Coiled coil</keyword>
<evidence type="ECO:0008006" key="4">
    <source>
        <dbReference type="Google" id="ProtNLM"/>
    </source>
</evidence>
<accession>A0A2N1PJA6</accession>
<evidence type="ECO:0000313" key="2">
    <source>
        <dbReference type="EMBL" id="PKK88427.1"/>
    </source>
</evidence>
<feature type="coiled-coil region" evidence="1">
    <location>
        <begin position="25"/>
        <end position="59"/>
    </location>
</feature>
<proteinExistence type="predicted"/>
<organism evidence="2 3">
    <name type="scientific">Candidatus Wallbacteria bacterium HGW-Wallbacteria-1</name>
    <dbReference type="NCBI Taxonomy" id="2013854"/>
    <lineage>
        <taxon>Bacteria</taxon>
        <taxon>Candidatus Walliibacteriota</taxon>
    </lineage>
</organism>
<name>A0A2N1PJA6_9BACT</name>
<dbReference type="Pfam" id="PF07396">
    <property type="entry name" value="Porin_O_P"/>
    <property type="match status" value="1"/>
</dbReference>
<dbReference type="InterPro" id="IPR010870">
    <property type="entry name" value="Porin_O/P"/>
</dbReference>
<dbReference type="Proteomes" id="UP000233256">
    <property type="component" value="Unassembled WGS sequence"/>
</dbReference>
<comment type="caution">
    <text evidence="2">The sequence shown here is derived from an EMBL/GenBank/DDBJ whole genome shotgun (WGS) entry which is preliminary data.</text>
</comment>
<dbReference type="Gene3D" id="2.40.160.10">
    <property type="entry name" value="Porin"/>
    <property type="match status" value="1"/>
</dbReference>
<gene>
    <name evidence="2" type="ORF">CVV64_18920</name>
</gene>
<evidence type="ECO:0000256" key="1">
    <source>
        <dbReference type="SAM" id="Coils"/>
    </source>
</evidence>
<protein>
    <recommendedName>
        <fullName evidence="4">Porin</fullName>
    </recommendedName>
</protein>
<dbReference type="EMBL" id="PGXC01000047">
    <property type="protein sequence ID" value="PKK88427.1"/>
    <property type="molecule type" value="Genomic_DNA"/>
</dbReference>
<dbReference type="AlphaFoldDB" id="A0A2N1PJA6"/>
<dbReference type="SUPFAM" id="SSF56935">
    <property type="entry name" value="Porins"/>
    <property type="match status" value="1"/>
</dbReference>
<dbReference type="InterPro" id="IPR023614">
    <property type="entry name" value="Porin_dom_sf"/>
</dbReference>
<reference evidence="2 3" key="1">
    <citation type="journal article" date="2017" name="ISME J.">
        <title>Potential for microbial H2 and metal transformations associated with novel bacteria and archaea in deep terrestrial subsurface sediments.</title>
        <authorList>
            <person name="Hernsdorf A.W."/>
            <person name="Amano Y."/>
            <person name="Miyakawa K."/>
            <person name="Ise K."/>
            <person name="Suzuki Y."/>
            <person name="Anantharaman K."/>
            <person name="Probst A."/>
            <person name="Burstein D."/>
            <person name="Thomas B.C."/>
            <person name="Banfield J.F."/>
        </authorList>
    </citation>
    <scope>NUCLEOTIDE SEQUENCE [LARGE SCALE GENOMIC DNA]</scope>
    <source>
        <strain evidence="2">HGW-Wallbacteria-1</strain>
    </source>
</reference>
<evidence type="ECO:0000313" key="3">
    <source>
        <dbReference type="Proteomes" id="UP000233256"/>
    </source>
</evidence>
<sequence length="438" mass="49241">MNGCRIVFAIFIVLFMVSAVSADELGELRQQLAEQQRAISDLQLKLAEIEEDKSAAAAVKKPADKDFRVYWNDSLRMKSHDGDVELRIGGRFHHDWNWIRESDRVKALIGKQKDGTRFRRARFYFSGKAYDDMEFMLQIDFAAGNVTFKNVYLGLNGLIRPKILIGQFEEPFSLDELSSSNGLSFLERALPAAFVPSRNVGIMLADVSNDQNMTWNLGVFKQTDDTGLGVYDGGANVTGRFTWTPRFAGNGSRLLHLGTAYTYKGLHNDEYRLRQRPETSISDGFVDTGDIAADSAGHAGLEAAWVNGPLSLQGEYITADVDGAAGQKDLDFSGHYLQASYWLTGEHRPYNRSRASFAYVNPKRNFSGKSGGAWELSARYSRLDLNDRNINGGELTNRSFGLNWHLNPNARIMWGYVIADEKDLGRTDIVQMRTQFYF</sequence>